<dbReference type="AlphaFoldDB" id="A0A067TQ57"/>
<dbReference type="EMBL" id="KL142370">
    <property type="protein sequence ID" value="KDR82034.1"/>
    <property type="molecule type" value="Genomic_DNA"/>
</dbReference>
<keyword evidence="2" id="KW-1133">Transmembrane helix</keyword>
<keyword evidence="2" id="KW-0812">Transmembrane</keyword>
<gene>
    <name evidence="3" type="ORF">GALMADRAFT_1004631</name>
</gene>
<dbReference type="Proteomes" id="UP000027222">
    <property type="component" value="Unassembled WGS sequence"/>
</dbReference>
<sequence length="185" mass="19695">MQSWWGGSSARDNSSSLGLGLRRSAMAFFKAWILSAFLCSCALWALTALWCRGVGVGRSYGGSWGNRSDGGNRCNWCSGNGCLGISTDLELILVTEEAAGIQAQLWDFTSIVGDFVDFTGLDLVVHIAGSERGANGEREDGGGTVSESGGENDEVSGELHDGRFKRGVEEVLKTRGIRGSAHARR</sequence>
<feature type="transmembrane region" description="Helical" evidence="2">
    <location>
        <begin position="31"/>
        <end position="50"/>
    </location>
</feature>
<accession>A0A067TQ57</accession>
<proteinExistence type="predicted"/>
<name>A0A067TQ57_GALM3</name>
<reference evidence="4" key="1">
    <citation type="journal article" date="2014" name="Proc. Natl. Acad. Sci. U.S.A.">
        <title>Extensive sampling of basidiomycete genomes demonstrates inadequacy of the white-rot/brown-rot paradigm for wood decay fungi.</title>
        <authorList>
            <person name="Riley R."/>
            <person name="Salamov A.A."/>
            <person name="Brown D.W."/>
            <person name="Nagy L.G."/>
            <person name="Floudas D."/>
            <person name="Held B.W."/>
            <person name="Levasseur A."/>
            <person name="Lombard V."/>
            <person name="Morin E."/>
            <person name="Otillar R."/>
            <person name="Lindquist E.A."/>
            <person name="Sun H."/>
            <person name="LaButti K.M."/>
            <person name="Schmutz J."/>
            <person name="Jabbour D."/>
            <person name="Luo H."/>
            <person name="Baker S.E."/>
            <person name="Pisabarro A.G."/>
            <person name="Walton J.D."/>
            <person name="Blanchette R.A."/>
            <person name="Henrissat B."/>
            <person name="Martin F."/>
            <person name="Cullen D."/>
            <person name="Hibbett D.S."/>
            <person name="Grigoriev I.V."/>
        </authorList>
    </citation>
    <scope>NUCLEOTIDE SEQUENCE [LARGE SCALE GENOMIC DNA]</scope>
    <source>
        <strain evidence="4">CBS 339.88</strain>
    </source>
</reference>
<protein>
    <submittedName>
        <fullName evidence="3">Uncharacterized protein</fullName>
    </submittedName>
</protein>
<evidence type="ECO:0000313" key="4">
    <source>
        <dbReference type="Proteomes" id="UP000027222"/>
    </source>
</evidence>
<organism evidence="3 4">
    <name type="scientific">Galerina marginata (strain CBS 339.88)</name>
    <dbReference type="NCBI Taxonomy" id="685588"/>
    <lineage>
        <taxon>Eukaryota</taxon>
        <taxon>Fungi</taxon>
        <taxon>Dikarya</taxon>
        <taxon>Basidiomycota</taxon>
        <taxon>Agaricomycotina</taxon>
        <taxon>Agaricomycetes</taxon>
        <taxon>Agaricomycetidae</taxon>
        <taxon>Agaricales</taxon>
        <taxon>Agaricineae</taxon>
        <taxon>Strophariaceae</taxon>
        <taxon>Galerina</taxon>
    </lineage>
</organism>
<feature type="region of interest" description="Disordered" evidence="1">
    <location>
        <begin position="133"/>
        <end position="167"/>
    </location>
</feature>
<evidence type="ECO:0000256" key="1">
    <source>
        <dbReference type="SAM" id="MobiDB-lite"/>
    </source>
</evidence>
<dbReference type="HOGENOM" id="CLU_1461419_0_0_1"/>
<keyword evidence="2" id="KW-0472">Membrane</keyword>
<keyword evidence="4" id="KW-1185">Reference proteome</keyword>
<evidence type="ECO:0000313" key="3">
    <source>
        <dbReference type="EMBL" id="KDR82034.1"/>
    </source>
</evidence>
<feature type="compositionally biased region" description="Basic and acidic residues" evidence="1">
    <location>
        <begin position="157"/>
        <end position="167"/>
    </location>
</feature>
<evidence type="ECO:0000256" key="2">
    <source>
        <dbReference type="SAM" id="Phobius"/>
    </source>
</evidence>